<protein>
    <recommendedName>
        <fullName evidence="2">Glycolipid transfer protein domain-containing protein</fullName>
    </recommendedName>
</protein>
<dbReference type="GO" id="GO:0016020">
    <property type="term" value="C:membrane"/>
    <property type="evidence" value="ECO:0007669"/>
    <property type="project" value="TreeGrafter"/>
</dbReference>
<organism evidence="3 4">
    <name type="scientific">Penicillium decumbens</name>
    <dbReference type="NCBI Taxonomy" id="69771"/>
    <lineage>
        <taxon>Eukaryota</taxon>
        <taxon>Fungi</taxon>
        <taxon>Dikarya</taxon>
        <taxon>Ascomycota</taxon>
        <taxon>Pezizomycotina</taxon>
        <taxon>Eurotiomycetes</taxon>
        <taxon>Eurotiomycetidae</taxon>
        <taxon>Eurotiales</taxon>
        <taxon>Aspergillaceae</taxon>
        <taxon>Penicillium</taxon>
    </lineage>
</organism>
<dbReference type="GO" id="GO:1902388">
    <property type="term" value="F:ceramide 1-phosphate transfer activity"/>
    <property type="evidence" value="ECO:0007669"/>
    <property type="project" value="TreeGrafter"/>
</dbReference>
<evidence type="ECO:0000313" key="3">
    <source>
        <dbReference type="EMBL" id="OQD76998.1"/>
    </source>
</evidence>
<comment type="caution">
    <text evidence="3">The sequence shown here is derived from an EMBL/GenBank/DDBJ whole genome shotgun (WGS) entry which is preliminary data.</text>
</comment>
<feature type="domain" description="Glycolipid transfer protein" evidence="2">
    <location>
        <begin position="31"/>
        <end position="169"/>
    </location>
</feature>
<dbReference type="OMA" id="EMHGAEW"/>
<sequence length="205" mass="22328">MAAIPADGTWFDTLGKSFADVPIETAKEDAIPTADFLEAAEALVSLFDVIGSAAFGPVKNDLLGNIKKVKDRLGAAPAESQTLQELVLNELKSGKHTATEGLVWLVRGLDFTAQALRHNLQNPQEELSASFRHAYGGTLKPHHSFLVKPIFSAAMSATPYRADFYKKLGSDQSKVETSMEKEVAALEKVVAILKTFQARKDAQWK</sequence>
<dbReference type="SUPFAM" id="SSF110004">
    <property type="entry name" value="Glycolipid transfer protein, GLTP"/>
    <property type="match status" value="1"/>
</dbReference>
<accession>A0A1V6PIW2</accession>
<dbReference type="InterPro" id="IPR036497">
    <property type="entry name" value="GLTP_sf"/>
</dbReference>
<reference evidence="4" key="1">
    <citation type="journal article" date="2017" name="Nat. Microbiol.">
        <title>Global analysis of biosynthetic gene clusters reveals vast potential of secondary metabolite production in Penicillium species.</title>
        <authorList>
            <person name="Nielsen J.C."/>
            <person name="Grijseels S."/>
            <person name="Prigent S."/>
            <person name="Ji B."/>
            <person name="Dainat J."/>
            <person name="Nielsen K.F."/>
            <person name="Frisvad J.C."/>
            <person name="Workman M."/>
            <person name="Nielsen J."/>
        </authorList>
    </citation>
    <scope>NUCLEOTIDE SEQUENCE [LARGE SCALE GENOMIC DNA]</scope>
    <source>
        <strain evidence="4">IBT 11843</strain>
    </source>
</reference>
<gene>
    <name evidence="3" type="ORF">PENDEC_c003G05395</name>
</gene>
<dbReference type="InterPro" id="IPR014830">
    <property type="entry name" value="Glycolipid_transfer_prot_dom"/>
</dbReference>
<name>A0A1V6PIW2_PENDC</name>
<dbReference type="AlphaFoldDB" id="A0A1V6PIW2"/>
<dbReference type="OrthoDB" id="205255at2759"/>
<dbReference type="Proteomes" id="UP000191522">
    <property type="component" value="Unassembled WGS sequence"/>
</dbReference>
<dbReference type="FunFam" id="1.10.3520.10:FF:000001">
    <property type="entry name" value="Pleckstrin domain-containing family A member 8"/>
    <property type="match status" value="1"/>
</dbReference>
<evidence type="ECO:0000313" key="4">
    <source>
        <dbReference type="Proteomes" id="UP000191522"/>
    </source>
</evidence>
<dbReference type="Gene3D" id="1.10.3520.10">
    <property type="entry name" value="Glycolipid transfer protein"/>
    <property type="match status" value="1"/>
</dbReference>
<dbReference type="PANTHER" id="PTHR10219:SF25">
    <property type="entry name" value="PLECKSTRIN HOMOLOGY DOMAIN-CONTAINING FAMILY A MEMBER 8"/>
    <property type="match status" value="1"/>
</dbReference>
<dbReference type="GO" id="GO:0005829">
    <property type="term" value="C:cytosol"/>
    <property type="evidence" value="ECO:0007669"/>
    <property type="project" value="TreeGrafter"/>
</dbReference>
<dbReference type="GO" id="GO:1902387">
    <property type="term" value="F:ceramide 1-phosphate binding"/>
    <property type="evidence" value="ECO:0007669"/>
    <property type="project" value="TreeGrafter"/>
</dbReference>
<keyword evidence="1" id="KW-0813">Transport</keyword>
<dbReference type="Pfam" id="PF08718">
    <property type="entry name" value="GLTP"/>
    <property type="match status" value="1"/>
</dbReference>
<proteinExistence type="predicted"/>
<keyword evidence="4" id="KW-1185">Reference proteome</keyword>
<dbReference type="PANTHER" id="PTHR10219">
    <property type="entry name" value="GLYCOLIPID TRANSFER PROTEIN-RELATED"/>
    <property type="match status" value="1"/>
</dbReference>
<evidence type="ECO:0000259" key="2">
    <source>
        <dbReference type="Pfam" id="PF08718"/>
    </source>
</evidence>
<evidence type="ECO:0000256" key="1">
    <source>
        <dbReference type="ARBA" id="ARBA00022448"/>
    </source>
</evidence>
<dbReference type="STRING" id="69771.A0A1V6PIW2"/>
<dbReference type="EMBL" id="MDYL01000003">
    <property type="protein sequence ID" value="OQD76998.1"/>
    <property type="molecule type" value="Genomic_DNA"/>
</dbReference>